<dbReference type="InterPro" id="IPR011108">
    <property type="entry name" value="RMMBL"/>
</dbReference>
<keyword evidence="5" id="KW-1185">Reference proteome</keyword>
<dbReference type="SMART" id="SM00849">
    <property type="entry name" value="Lactamase_B"/>
    <property type="match status" value="1"/>
</dbReference>
<dbReference type="InterPro" id="IPR050698">
    <property type="entry name" value="MBL"/>
</dbReference>
<accession>A0ABV9JZR2</accession>
<sequence>MKVTVLGGGSEIGASCLHIQFDRTSILIDAGMRMRGDDVLPMFGMLENLDKPDAILVTHAHADHIGALPVVHAMYPDAPVFLTPPTADLMQIMMKDSYKILMEQSRLNETLMPYSEEQMEALLQELRMFPANGVLHIGDIQITAHRAGHIIGAVMFSLEADGESILVTGDLSFSGGRTIPGAKVANDLKPDVMIMESTYGNRLHTDRNTEEKRLAEHVAETIQNGGFALIPAFALGRGQEVLLVLQDYMDKGLIPEFPIYVDGLVTPVSRIYRNYPHYLKGPVSHRVRTSGDAFLTEGRCIAVKAEDRKSIVNGKPACIVASSGMLTGGASAWYAKHLVEDKKNAIYLTGYQDEESPGKKLLALAEGTEDTLDIDGTTYQVNCSVDKFGLSAHADANEMMRFVETMEPTYTLLVHGDEEARHSLVNKIHPRFHPMLSENGETYPFTKRKDGKGVVGKRYKRNSEQERLRNYIGSVLLYQKENGKPFKFGLCQNVHPKMGTLHCETPKGKMDKIGAGQIAETLGPWSESIDKFADAANEVLTFSRPYLEKINWDLLPDYTVSLQEIFDRLQINEVHKQFAVALALQGIPGEHRHVDMEGRIGYKLTNEVRFQLSNLALPIQAIKMNANHAMDYIRTYFTGDSRFYRCGVQEMGMETEHILLSFVFPDSISEAEQKQMSKDIKKQTGWDIAFSHSIRHEAFQPLLASLLDKPADMPSVHLQNKMVITNENKPDNGQAIAEQFQKTTGFTLQFADDSVSRDTQTDSVDLFSAKPGIAPMENNQAIAVAKQYGKAYGVHIYKTSMKTLDGQPLMEVHFISPQVASQYTDMLQKLSDEIGMAVQYAKQPKQNEILRLTKETIPDAWEMKGNPSIHMASGHVSVKVRNEPETAEISEICEQITAQTGYRLEVEVR</sequence>
<dbReference type="CDD" id="cd16295">
    <property type="entry name" value="TTHA0252-CPSF-like_MBL-fold"/>
    <property type="match status" value="1"/>
</dbReference>
<feature type="domain" description="Metallo-beta-lactamase" evidence="2">
    <location>
        <begin position="13"/>
        <end position="217"/>
    </location>
</feature>
<proteinExistence type="predicted"/>
<dbReference type="Pfam" id="PF10996">
    <property type="entry name" value="Beta-Casp"/>
    <property type="match status" value="1"/>
</dbReference>
<reference evidence="5" key="1">
    <citation type="journal article" date="2019" name="Int. J. Syst. Evol. Microbiol.">
        <title>The Global Catalogue of Microorganisms (GCM) 10K type strain sequencing project: providing services to taxonomists for standard genome sequencing and annotation.</title>
        <authorList>
            <consortium name="The Broad Institute Genomics Platform"/>
            <consortium name="The Broad Institute Genome Sequencing Center for Infectious Disease"/>
            <person name="Wu L."/>
            <person name="Ma J."/>
        </authorList>
    </citation>
    <scope>NUCLEOTIDE SEQUENCE [LARGE SCALE GENOMIC DNA]</scope>
    <source>
        <strain evidence="5">CCUG 37257</strain>
    </source>
</reference>
<dbReference type="Pfam" id="PF07521">
    <property type="entry name" value="RMMBL"/>
    <property type="match status" value="1"/>
</dbReference>
<evidence type="ECO:0000313" key="4">
    <source>
        <dbReference type="EMBL" id="MFC4663310.1"/>
    </source>
</evidence>
<dbReference type="InterPro" id="IPR001279">
    <property type="entry name" value="Metallo-B-lactamas"/>
</dbReference>
<protein>
    <submittedName>
        <fullName evidence="4">MBL fold metallo-hydrolase</fullName>
        <ecNumber evidence="4">3.-.-.-</ecNumber>
    </submittedName>
</protein>
<comment type="caution">
    <text evidence="4">The sequence shown here is derived from an EMBL/GenBank/DDBJ whole genome shotgun (WGS) entry which is preliminary data.</text>
</comment>
<dbReference type="PANTHER" id="PTHR11203">
    <property type="entry name" value="CLEAVAGE AND POLYADENYLATION SPECIFICITY FACTOR FAMILY MEMBER"/>
    <property type="match status" value="1"/>
</dbReference>
<organism evidence="4 5">
    <name type="scientific">Oceanobacillus aidingensis</name>
    <dbReference type="NCBI Taxonomy" id="645964"/>
    <lineage>
        <taxon>Bacteria</taxon>
        <taxon>Bacillati</taxon>
        <taxon>Bacillota</taxon>
        <taxon>Bacilli</taxon>
        <taxon>Bacillales</taxon>
        <taxon>Bacillaceae</taxon>
        <taxon>Oceanobacillus</taxon>
    </lineage>
</organism>
<keyword evidence="1 4" id="KW-0378">Hydrolase</keyword>
<evidence type="ECO:0000259" key="2">
    <source>
        <dbReference type="SMART" id="SM00849"/>
    </source>
</evidence>
<dbReference type="EC" id="3.-.-.-" evidence="4"/>
<feature type="domain" description="Beta-Casp" evidence="3">
    <location>
        <begin position="238"/>
        <end position="361"/>
    </location>
</feature>
<dbReference type="GO" id="GO:0016787">
    <property type="term" value="F:hydrolase activity"/>
    <property type="evidence" value="ECO:0007669"/>
    <property type="project" value="UniProtKB-KW"/>
</dbReference>
<evidence type="ECO:0000259" key="3">
    <source>
        <dbReference type="SMART" id="SM01027"/>
    </source>
</evidence>
<dbReference type="SMART" id="SM01027">
    <property type="entry name" value="Beta-Casp"/>
    <property type="match status" value="1"/>
</dbReference>
<dbReference type="SUPFAM" id="SSF56281">
    <property type="entry name" value="Metallo-hydrolase/oxidoreductase"/>
    <property type="match status" value="1"/>
</dbReference>
<dbReference type="Proteomes" id="UP001595988">
    <property type="component" value="Unassembled WGS sequence"/>
</dbReference>
<dbReference type="RefSeq" id="WP_193064306.1">
    <property type="nucleotide sequence ID" value="NZ_JBHSFT010000020.1"/>
</dbReference>
<gene>
    <name evidence="4" type="ORF">ACFO3P_14100</name>
</gene>
<dbReference type="Gene3D" id="3.60.15.10">
    <property type="entry name" value="Ribonuclease Z/Hydroxyacylglutathione hydrolase-like"/>
    <property type="match status" value="1"/>
</dbReference>
<dbReference type="InterPro" id="IPR036866">
    <property type="entry name" value="RibonucZ/Hydroxyglut_hydro"/>
</dbReference>
<dbReference type="EMBL" id="JBHSFT010000020">
    <property type="protein sequence ID" value="MFC4663310.1"/>
    <property type="molecule type" value="Genomic_DNA"/>
</dbReference>
<name>A0ABV9JZR2_9BACI</name>
<dbReference type="InterPro" id="IPR022712">
    <property type="entry name" value="Beta_Casp"/>
</dbReference>
<evidence type="ECO:0000256" key="1">
    <source>
        <dbReference type="ARBA" id="ARBA00022801"/>
    </source>
</evidence>
<dbReference type="PANTHER" id="PTHR11203:SF37">
    <property type="entry name" value="INTEGRATOR COMPLEX SUBUNIT 11"/>
    <property type="match status" value="1"/>
</dbReference>
<dbReference type="Gene3D" id="3.40.50.10890">
    <property type="match status" value="1"/>
</dbReference>
<evidence type="ECO:0000313" key="5">
    <source>
        <dbReference type="Proteomes" id="UP001595988"/>
    </source>
</evidence>
<dbReference type="Pfam" id="PF16661">
    <property type="entry name" value="Lactamase_B_6"/>
    <property type="match status" value="1"/>
</dbReference>